<name>A0A9Q1I784_CONCO</name>
<comment type="caution">
    <text evidence="4">The sequence shown here is derived from an EMBL/GenBank/DDBJ whole genome shotgun (WGS) entry which is preliminary data.</text>
</comment>
<dbReference type="PANTHER" id="PTHR14522">
    <property type="entry name" value="EMO2-RELATED"/>
    <property type="match status" value="1"/>
</dbReference>
<evidence type="ECO:0000259" key="3">
    <source>
        <dbReference type="Pfam" id="PF15386"/>
    </source>
</evidence>
<dbReference type="InterPro" id="IPR028149">
    <property type="entry name" value="Tantalus-like"/>
</dbReference>
<dbReference type="AlphaFoldDB" id="A0A9Q1I784"/>
<dbReference type="OrthoDB" id="6163216at2759"/>
<protein>
    <recommendedName>
        <fullName evidence="3">Tantalus-like domain-containing protein</fullName>
    </recommendedName>
</protein>
<sequence length="267" mass="30052">MAALSLGDETSGQGNGLYDEMTQQRGNYNNGIVKDTKEEAHHQDTGVTGVVNEDEEGIVCSKDFQGECLPEQETRNYVKNYLKEAFCHPLFPATTSSVASVHQSSASVFSFCSAPSLRDDEQKLEPEYAEENSCFGLELDAQERREEKSLSDSEIKMESMKQRELGKVSQIKIRRTPPKPANNLTPMGLPKPVRLKKKEFSLEEIYTNKNFHEPPDGRLETIFEVPISGRDGSVSVASLRRIKRFVEFPELEQLDTWIALDEDVLSV</sequence>
<keyword evidence="5" id="KW-1185">Reference proteome</keyword>
<evidence type="ECO:0000313" key="4">
    <source>
        <dbReference type="EMBL" id="KAJ8284311.1"/>
    </source>
</evidence>
<keyword evidence="1" id="KW-0597">Phosphoprotein</keyword>
<dbReference type="Proteomes" id="UP001152803">
    <property type="component" value="Unassembled WGS sequence"/>
</dbReference>
<gene>
    <name evidence="4" type="ORF">COCON_G00031610</name>
</gene>
<accession>A0A9Q1I784</accession>
<evidence type="ECO:0000256" key="2">
    <source>
        <dbReference type="SAM" id="MobiDB-lite"/>
    </source>
</evidence>
<feature type="domain" description="Tantalus-like" evidence="3">
    <location>
        <begin position="184"/>
        <end position="241"/>
    </location>
</feature>
<proteinExistence type="predicted"/>
<organism evidence="4 5">
    <name type="scientific">Conger conger</name>
    <name type="common">Conger eel</name>
    <name type="synonym">Muraena conger</name>
    <dbReference type="NCBI Taxonomy" id="82655"/>
    <lineage>
        <taxon>Eukaryota</taxon>
        <taxon>Metazoa</taxon>
        <taxon>Chordata</taxon>
        <taxon>Craniata</taxon>
        <taxon>Vertebrata</taxon>
        <taxon>Euteleostomi</taxon>
        <taxon>Actinopterygii</taxon>
        <taxon>Neopterygii</taxon>
        <taxon>Teleostei</taxon>
        <taxon>Anguilliformes</taxon>
        <taxon>Congridae</taxon>
        <taxon>Conger</taxon>
    </lineage>
</organism>
<dbReference type="Pfam" id="PF15386">
    <property type="entry name" value="Tantalus"/>
    <property type="match status" value="1"/>
</dbReference>
<dbReference type="InterPro" id="IPR026320">
    <property type="entry name" value="PRR14"/>
</dbReference>
<evidence type="ECO:0000313" key="5">
    <source>
        <dbReference type="Proteomes" id="UP001152803"/>
    </source>
</evidence>
<reference evidence="4" key="1">
    <citation type="journal article" date="2023" name="Science">
        <title>Genome structures resolve the early diversification of teleost fishes.</title>
        <authorList>
            <person name="Parey E."/>
            <person name="Louis A."/>
            <person name="Montfort J."/>
            <person name="Bouchez O."/>
            <person name="Roques C."/>
            <person name="Iampietro C."/>
            <person name="Lluch J."/>
            <person name="Castinel A."/>
            <person name="Donnadieu C."/>
            <person name="Desvignes T."/>
            <person name="Floi Bucao C."/>
            <person name="Jouanno E."/>
            <person name="Wen M."/>
            <person name="Mejri S."/>
            <person name="Dirks R."/>
            <person name="Jansen H."/>
            <person name="Henkel C."/>
            <person name="Chen W.J."/>
            <person name="Zahm M."/>
            <person name="Cabau C."/>
            <person name="Klopp C."/>
            <person name="Thompson A.W."/>
            <person name="Robinson-Rechavi M."/>
            <person name="Braasch I."/>
            <person name="Lecointre G."/>
            <person name="Bobe J."/>
            <person name="Postlethwait J.H."/>
            <person name="Berthelot C."/>
            <person name="Roest Crollius H."/>
            <person name="Guiguen Y."/>
        </authorList>
    </citation>
    <scope>NUCLEOTIDE SEQUENCE</scope>
    <source>
        <strain evidence="4">Concon-B</strain>
    </source>
</reference>
<evidence type="ECO:0000256" key="1">
    <source>
        <dbReference type="ARBA" id="ARBA00022553"/>
    </source>
</evidence>
<dbReference type="PANTHER" id="PTHR14522:SF2">
    <property type="entry name" value="PROLINE-RICH PROTEIN 14"/>
    <property type="match status" value="1"/>
</dbReference>
<feature type="region of interest" description="Disordered" evidence="2">
    <location>
        <begin position="1"/>
        <end position="23"/>
    </location>
</feature>
<dbReference type="EMBL" id="JAFJMO010000002">
    <property type="protein sequence ID" value="KAJ8284311.1"/>
    <property type="molecule type" value="Genomic_DNA"/>
</dbReference>